<dbReference type="EMBL" id="JARQWQ010000055">
    <property type="protein sequence ID" value="KAK2556478.1"/>
    <property type="molecule type" value="Genomic_DNA"/>
</dbReference>
<dbReference type="AlphaFoldDB" id="A0AAD9Q832"/>
<gene>
    <name evidence="2" type="ORF">P5673_021369</name>
</gene>
<keyword evidence="3" id="KW-1185">Reference proteome</keyword>
<evidence type="ECO:0000313" key="2">
    <source>
        <dbReference type="EMBL" id="KAK2556478.1"/>
    </source>
</evidence>
<keyword evidence="1" id="KW-0472">Membrane</keyword>
<keyword evidence="1" id="KW-0812">Transmembrane</keyword>
<reference evidence="2" key="1">
    <citation type="journal article" date="2023" name="G3 (Bethesda)">
        <title>Whole genome assembly and annotation of the endangered Caribbean coral Acropora cervicornis.</title>
        <authorList>
            <person name="Selwyn J.D."/>
            <person name="Vollmer S.V."/>
        </authorList>
    </citation>
    <scope>NUCLEOTIDE SEQUENCE</scope>
    <source>
        <strain evidence="2">K2</strain>
    </source>
</reference>
<protein>
    <submittedName>
        <fullName evidence="2">Uncharacterized protein</fullName>
    </submittedName>
</protein>
<reference evidence="2" key="2">
    <citation type="journal article" date="2023" name="Science">
        <title>Genomic signatures of disease resistance in endangered staghorn corals.</title>
        <authorList>
            <person name="Vollmer S.V."/>
            <person name="Selwyn J.D."/>
            <person name="Despard B.A."/>
            <person name="Roesel C.L."/>
        </authorList>
    </citation>
    <scope>NUCLEOTIDE SEQUENCE</scope>
    <source>
        <strain evidence="2">K2</strain>
    </source>
</reference>
<organism evidence="2 3">
    <name type="scientific">Acropora cervicornis</name>
    <name type="common">Staghorn coral</name>
    <dbReference type="NCBI Taxonomy" id="6130"/>
    <lineage>
        <taxon>Eukaryota</taxon>
        <taxon>Metazoa</taxon>
        <taxon>Cnidaria</taxon>
        <taxon>Anthozoa</taxon>
        <taxon>Hexacorallia</taxon>
        <taxon>Scleractinia</taxon>
        <taxon>Astrocoeniina</taxon>
        <taxon>Acroporidae</taxon>
        <taxon>Acropora</taxon>
    </lineage>
</organism>
<evidence type="ECO:0000256" key="1">
    <source>
        <dbReference type="SAM" id="Phobius"/>
    </source>
</evidence>
<proteinExistence type="predicted"/>
<accession>A0AAD9Q832</accession>
<feature type="transmembrane region" description="Helical" evidence="1">
    <location>
        <begin position="56"/>
        <end position="80"/>
    </location>
</feature>
<name>A0AAD9Q832_ACRCE</name>
<dbReference type="Proteomes" id="UP001249851">
    <property type="component" value="Unassembled WGS sequence"/>
</dbReference>
<comment type="caution">
    <text evidence="2">The sequence shown here is derived from an EMBL/GenBank/DDBJ whole genome shotgun (WGS) entry which is preliminary data.</text>
</comment>
<sequence length="83" mass="9294">MLGLGLGLKFSLDPSGIKSSLSLICLFLTKLLRYGSTSGEAFIPRVQSLARSLTPFMIPITWLTSWIMTTWLAIDCLIYYTLF</sequence>
<keyword evidence="1" id="KW-1133">Transmembrane helix</keyword>
<evidence type="ECO:0000313" key="3">
    <source>
        <dbReference type="Proteomes" id="UP001249851"/>
    </source>
</evidence>